<evidence type="ECO:0000256" key="11">
    <source>
        <dbReference type="ARBA" id="ARBA00047899"/>
    </source>
</evidence>
<comment type="cofactor">
    <cofactor evidence="1">
        <name>Mg(2+)</name>
        <dbReference type="ChEBI" id="CHEBI:18420"/>
    </cofactor>
</comment>
<evidence type="ECO:0000313" key="17">
    <source>
        <dbReference type="Proteomes" id="UP000693946"/>
    </source>
</evidence>
<comment type="subcellular location">
    <subcellularLocation>
        <location evidence="2">Cytoplasm</location>
    </subcellularLocation>
</comment>
<feature type="compositionally biased region" description="Low complexity" evidence="14">
    <location>
        <begin position="1240"/>
        <end position="1260"/>
    </location>
</feature>
<dbReference type="FunFam" id="3.10.20.90:FF:000007">
    <property type="entry name" value="Serine/threonine-protein kinase WNK1 isoform 1"/>
    <property type="match status" value="1"/>
</dbReference>
<dbReference type="PANTHER" id="PTHR13902">
    <property type="entry name" value="SERINE/THREONINE-PROTEIN KINASE WNK WITH NO LYSINE -RELATED"/>
    <property type="match status" value="1"/>
</dbReference>
<dbReference type="InterPro" id="IPR056865">
    <property type="entry name" value="CCTL2_WNK"/>
</dbReference>
<dbReference type="PROSITE" id="PS00108">
    <property type="entry name" value="PROTEIN_KINASE_ST"/>
    <property type="match status" value="1"/>
</dbReference>
<dbReference type="InterPro" id="IPR000719">
    <property type="entry name" value="Prot_kinase_dom"/>
</dbReference>
<dbReference type="PROSITE" id="PS50011">
    <property type="entry name" value="PROTEIN_KINASE_DOM"/>
    <property type="match status" value="1"/>
</dbReference>
<accession>A0AAV6QRF1</accession>
<keyword evidence="5" id="KW-0723">Serine/threonine-protein kinase</keyword>
<evidence type="ECO:0000256" key="2">
    <source>
        <dbReference type="ARBA" id="ARBA00004496"/>
    </source>
</evidence>
<keyword evidence="7" id="KW-0808">Transferase</keyword>
<dbReference type="SMART" id="SM00220">
    <property type="entry name" value="S_TKc"/>
    <property type="match status" value="1"/>
</dbReference>
<feature type="region of interest" description="Disordered" evidence="14">
    <location>
        <begin position="138"/>
        <end position="178"/>
    </location>
</feature>
<feature type="region of interest" description="Disordered" evidence="14">
    <location>
        <begin position="1220"/>
        <end position="1260"/>
    </location>
</feature>
<dbReference type="FunFam" id="3.30.200.20:FF:000494">
    <property type="entry name" value="serine/threonine-protein kinase WNK2 isoform X2"/>
    <property type="match status" value="1"/>
</dbReference>
<feature type="domain" description="Protein kinase" evidence="15">
    <location>
        <begin position="317"/>
        <end position="575"/>
    </location>
</feature>
<dbReference type="EMBL" id="JAGKHQ010000015">
    <property type="protein sequence ID" value="KAG7495971.1"/>
    <property type="molecule type" value="Genomic_DNA"/>
</dbReference>
<dbReference type="CDD" id="cd14030">
    <property type="entry name" value="STKc_WNK1"/>
    <property type="match status" value="1"/>
</dbReference>
<dbReference type="GO" id="GO:0005524">
    <property type="term" value="F:ATP binding"/>
    <property type="evidence" value="ECO:0007669"/>
    <property type="project" value="UniProtKB-KW"/>
</dbReference>
<feature type="compositionally biased region" description="Polar residues" evidence="14">
    <location>
        <begin position="754"/>
        <end position="765"/>
    </location>
</feature>
<evidence type="ECO:0000256" key="7">
    <source>
        <dbReference type="ARBA" id="ARBA00022679"/>
    </source>
</evidence>
<dbReference type="EC" id="2.7.11.1" evidence="3"/>
<feature type="compositionally biased region" description="Low complexity" evidence="14">
    <location>
        <begin position="1130"/>
        <end position="1150"/>
    </location>
</feature>
<evidence type="ECO:0000256" key="10">
    <source>
        <dbReference type="ARBA" id="ARBA00022840"/>
    </source>
</evidence>
<dbReference type="FunFam" id="1.10.510.10:FF:000006">
    <property type="entry name" value="Serine/threonine-protein kinase WNK1 isoform 2"/>
    <property type="match status" value="1"/>
</dbReference>
<feature type="region of interest" description="Disordered" evidence="14">
    <location>
        <begin position="666"/>
        <end position="688"/>
    </location>
</feature>
<feature type="region of interest" description="Disordered" evidence="14">
    <location>
        <begin position="1277"/>
        <end position="1298"/>
    </location>
</feature>
<keyword evidence="6" id="KW-0597">Phosphoprotein</keyword>
<name>A0AAV6QRF1_SOLSE</name>
<evidence type="ECO:0000256" key="9">
    <source>
        <dbReference type="ARBA" id="ARBA00022777"/>
    </source>
</evidence>
<keyword evidence="9 16" id="KW-0418">Kinase</keyword>
<organism evidence="16 17">
    <name type="scientific">Solea senegalensis</name>
    <name type="common">Senegalese sole</name>
    <dbReference type="NCBI Taxonomy" id="28829"/>
    <lineage>
        <taxon>Eukaryota</taxon>
        <taxon>Metazoa</taxon>
        <taxon>Chordata</taxon>
        <taxon>Craniata</taxon>
        <taxon>Vertebrata</taxon>
        <taxon>Euteleostomi</taxon>
        <taxon>Actinopterygii</taxon>
        <taxon>Neopterygii</taxon>
        <taxon>Teleostei</taxon>
        <taxon>Neoteleostei</taxon>
        <taxon>Acanthomorphata</taxon>
        <taxon>Carangaria</taxon>
        <taxon>Pleuronectiformes</taxon>
        <taxon>Pleuronectoidei</taxon>
        <taxon>Soleidae</taxon>
        <taxon>Solea</taxon>
    </lineage>
</organism>
<reference evidence="16 17" key="1">
    <citation type="journal article" date="2021" name="Sci. Rep.">
        <title>Chromosome anchoring in Senegalese sole (Solea senegalensis) reveals sex-associated markers and genome rearrangements in flatfish.</title>
        <authorList>
            <person name="Guerrero-Cozar I."/>
            <person name="Gomez-Garrido J."/>
            <person name="Berbel C."/>
            <person name="Martinez-Blanch J.F."/>
            <person name="Alioto T."/>
            <person name="Claros M.G."/>
            <person name="Gagnaire P.A."/>
            <person name="Manchado M."/>
        </authorList>
    </citation>
    <scope>NUCLEOTIDE SEQUENCE [LARGE SCALE GENOMIC DNA]</scope>
    <source>
        <strain evidence="16">Sse05_10M</strain>
    </source>
</reference>
<dbReference type="Pfam" id="PF24889">
    <property type="entry name" value="CCTL2_WNK"/>
    <property type="match status" value="1"/>
</dbReference>
<feature type="compositionally biased region" description="Polar residues" evidence="14">
    <location>
        <begin position="143"/>
        <end position="153"/>
    </location>
</feature>
<dbReference type="InterPro" id="IPR024678">
    <property type="entry name" value="Kinase_OSR1/WNK_CCT"/>
</dbReference>
<evidence type="ECO:0000256" key="3">
    <source>
        <dbReference type="ARBA" id="ARBA00012513"/>
    </source>
</evidence>
<dbReference type="GO" id="GO:0004674">
    <property type="term" value="F:protein serine/threonine kinase activity"/>
    <property type="evidence" value="ECO:0007669"/>
    <property type="project" value="UniProtKB-KW"/>
</dbReference>
<sequence>MWTRMRILRSVTEAGARSRGGFKKGLLNQVFDPKFSYRDNVNPHQCNSNKSRRRPRWARLGRARPGQAHLAFCLALTGRPATSVCNPASSEQRKLQAVVVQTLHLPSVTHWIPTLWRPHCPCTPPPVTALCPFPPQSRRTPHKNVNGSASSDTHLVEKLGGQPEVRRRRHTMDRDSKTAEHRFFRRSVICDSNATALDLPSKAAVILTSPPDFEGRPIFLSPLPSGPGPGVQDVGEGEASRGLYLQDLGKTPGKPPDATLLPRGCESSQQLKARETEEEKGLAKARAEQREAEKRVQEDIEEVETKAVGTSPDGRFLKFDIEIGRGSFKTVYKGLDTETTVEVAWCELQDRKLSKSERQRFKEEAGMLKGLQHPNIVRFYDSWEGPCKGKKCIVLVTELMTSGTLKTYLKRFKVMKIKVLRSWCRQILKGLHFLHTRAPPIIHRDLKCDNIFITGPTGSVKIGDLGLATLKRASFAKSVIGTPEFMAPEMYEEKYDESVDVYAFGMCMLEMATSEYPYSECQNAAQIYRRVTSGVKPGSFDKVAIPEVKEIIEGCIRKNKDERYAIKILLNHAFFQEETGVRVELAEEDDGEMIAIKLWLRIEDVKKLKGKYKDNEAIEFSFDLNKDVPEDVAQEMVESGYVAEGDHKTMAKAIKDRVSLIRRKREQRQLTSHTQAEAEESEVEQQQLHYHQTGIPHISEGTMDSGQGSSVFLADLAQLTMSYSCPPSSQPQTPYPPAPSASTQQHPGYAQPLQPMQIQTPTPHQSAPGAPVVPSTSQPAPPGIPQQTFLHDRCHHVYVVSSSQASSSVQSPTHTTLPQGSSQSASQSSELSQSQLPLPHVLSSIESGHSETSGLSDGNEGGGGGRHEGRSTKRHQRRSVRSRSRHEKISKAKLNVLNISNRGDRVAECQLETHNRKMVTFRFDLDGDNPEEIAQIMVLSEFILESERESFIEQVREVIQNADEKGLERDANNQMSGGTVQQIPAISVPMPDIPASPSAQVVHSAGRRFIVSPVPEDRLKEQVFPTSPPPAARGTSKDCPPESPGQGFPLSQSAGAINLQQAFSELRQNQNQFDEGPSTAPAAIHSTHPALQPSAASVPAQATTASSTDSTAGIVPSNLNKAQEQVLDASPSPHSSSSTPSSVPAACLSPPCSSSPPPTFVNQPMLPSQVLTQAGTQDVSQVQGQAQIQPQAFPLPQSQTVSAVSPTAVPPTLAPASISNISPTMLTSPPNGHAVSSPPSSTLTASEVSSSHLPMSSFTPSLSSSVIATTAIPGPQLTPSAASLPSPPSSSTSVGLQPVTTNVPTVQPTLVHSQPQTAALPGQTHTHCGECDARCEVLAESQGKPDDIQALEKKLRSLFMDLGGGVPSTQGDILAADIASVAGTTSPGGPNSTSTSSVTTPGSSLPTNPLQPPSSLALGSLGSPAPVQGPGTPISTPVQMGRLKKMLKAAGSDSDRVLISVLRD</sequence>
<feature type="coiled-coil region" evidence="13">
    <location>
        <begin position="273"/>
        <end position="306"/>
    </location>
</feature>
<feature type="compositionally biased region" description="Basic residues" evidence="14">
    <location>
        <begin position="872"/>
        <end position="888"/>
    </location>
</feature>
<feature type="region of interest" description="Disordered" evidence="14">
    <location>
        <begin position="1384"/>
        <end position="1433"/>
    </location>
</feature>
<feature type="region of interest" description="Disordered" evidence="14">
    <location>
        <begin position="1071"/>
        <end position="1150"/>
    </location>
</feature>
<evidence type="ECO:0000256" key="8">
    <source>
        <dbReference type="ARBA" id="ARBA00022741"/>
    </source>
</evidence>
<feature type="compositionally biased region" description="Polar residues" evidence="14">
    <location>
        <begin position="1220"/>
        <end position="1230"/>
    </location>
</feature>
<evidence type="ECO:0000256" key="14">
    <source>
        <dbReference type="SAM" id="MobiDB-lite"/>
    </source>
</evidence>
<dbReference type="GO" id="GO:0005737">
    <property type="term" value="C:cytoplasm"/>
    <property type="evidence" value="ECO:0007669"/>
    <property type="project" value="UniProtKB-SubCell"/>
</dbReference>
<comment type="catalytic activity">
    <reaction evidence="11">
        <text>L-threonyl-[protein] + ATP = O-phospho-L-threonyl-[protein] + ADP + H(+)</text>
        <dbReference type="Rhea" id="RHEA:46608"/>
        <dbReference type="Rhea" id="RHEA-COMP:11060"/>
        <dbReference type="Rhea" id="RHEA-COMP:11605"/>
        <dbReference type="ChEBI" id="CHEBI:15378"/>
        <dbReference type="ChEBI" id="CHEBI:30013"/>
        <dbReference type="ChEBI" id="CHEBI:30616"/>
        <dbReference type="ChEBI" id="CHEBI:61977"/>
        <dbReference type="ChEBI" id="CHEBI:456216"/>
        <dbReference type="EC" id="2.7.11.1"/>
    </reaction>
</comment>
<evidence type="ECO:0000256" key="1">
    <source>
        <dbReference type="ARBA" id="ARBA00001946"/>
    </source>
</evidence>
<feature type="compositionally biased region" description="Low complexity" evidence="14">
    <location>
        <begin position="1384"/>
        <end position="1426"/>
    </location>
</feature>
<dbReference type="Proteomes" id="UP000693946">
    <property type="component" value="Linkage Group LG3"/>
</dbReference>
<protein>
    <recommendedName>
        <fullName evidence="3">non-specific serine/threonine protein kinase</fullName>
        <ecNumber evidence="3">2.7.11.1</ecNumber>
    </recommendedName>
</protein>
<feature type="compositionally biased region" description="Low complexity" evidence="14">
    <location>
        <begin position="1100"/>
        <end position="1112"/>
    </location>
</feature>
<feature type="compositionally biased region" description="Low complexity" evidence="14">
    <location>
        <begin position="723"/>
        <end position="732"/>
    </location>
</feature>
<keyword evidence="13" id="KW-0175">Coiled coil</keyword>
<feature type="compositionally biased region" description="Low complexity" evidence="14">
    <location>
        <begin position="805"/>
        <end position="839"/>
    </location>
</feature>
<evidence type="ECO:0000256" key="6">
    <source>
        <dbReference type="ARBA" id="ARBA00022553"/>
    </source>
</evidence>
<dbReference type="InterPro" id="IPR008271">
    <property type="entry name" value="Ser/Thr_kinase_AS"/>
</dbReference>
<feature type="region of interest" description="Disordered" evidence="14">
    <location>
        <begin position="805"/>
        <end position="889"/>
    </location>
</feature>
<gene>
    <name evidence="16" type="ORF">JOB18_009428</name>
</gene>
<dbReference type="FunFam" id="3.10.20.90:FF:000012">
    <property type="entry name" value="Serine/threonine-protein kinase WNK1 isoform 2"/>
    <property type="match status" value="1"/>
</dbReference>
<keyword evidence="8" id="KW-0547">Nucleotide-binding</keyword>
<evidence type="ECO:0000256" key="12">
    <source>
        <dbReference type="ARBA" id="ARBA00048679"/>
    </source>
</evidence>
<keyword evidence="4" id="KW-0963">Cytoplasm</keyword>
<evidence type="ECO:0000256" key="5">
    <source>
        <dbReference type="ARBA" id="ARBA00022527"/>
    </source>
</evidence>
<feature type="region of interest" description="Disordered" evidence="14">
    <location>
        <begin position="723"/>
        <end position="788"/>
    </location>
</feature>
<comment type="caution">
    <text evidence="16">The sequence shown here is derived from an EMBL/GenBank/DDBJ whole genome shotgun (WGS) entry which is preliminary data.</text>
</comment>
<evidence type="ECO:0000256" key="4">
    <source>
        <dbReference type="ARBA" id="ARBA00022490"/>
    </source>
</evidence>
<dbReference type="InterPro" id="IPR050588">
    <property type="entry name" value="WNK_Ser-Thr_kinase"/>
</dbReference>
<dbReference type="Pfam" id="PF00069">
    <property type="entry name" value="Pkinase"/>
    <property type="match status" value="1"/>
</dbReference>
<evidence type="ECO:0000256" key="13">
    <source>
        <dbReference type="SAM" id="Coils"/>
    </source>
</evidence>
<keyword evidence="17" id="KW-1185">Reference proteome</keyword>
<evidence type="ECO:0000313" key="16">
    <source>
        <dbReference type="EMBL" id="KAG7495971.1"/>
    </source>
</evidence>
<feature type="compositionally biased region" description="Polar residues" evidence="14">
    <location>
        <begin position="844"/>
        <end position="856"/>
    </location>
</feature>
<feature type="region of interest" description="Disordered" evidence="14">
    <location>
        <begin position="1019"/>
        <end position="1052"/>
    </location>
</feature>
<proteinExistence type="predicted"/>
<evidence type="ECO:0000259" key="15">
    <source>
        <dbReference type="PROSITE" id="PS50011"/>
    </source>
</evidence>
<dbReference type="Pfam" id="PF12202">
    <property type="entry name" value="OSR1_C"/>
    <property type="match status" value="1"/>
</dbReference>
<keyword evidence="10" id="KW-0067">ATP-binding</keyword>
<comment type="catalytic activity">
    <reaction evidence="12">
        <text>L-seryl-[protein] + ATP = O-phospho-L-seryl-[protein] + ADP + H(+)</text>
        <dbReference type="Rhea" id="RHEA:17989"/>
        <dbReference type="Rhea" id="RHEA-COMP:9863"/>
        <dbReference type="Rhea" id="RHEA-COMP:11604"/>
        <dbReference type="ChEBI" id="CHEBI:15378"/>
        <dbReference type="ChEBI" id="CHEBI:29999"/>
        <dbReference type="ChEBI" id="CHEBI:30616"/>
        <dbReference type="ChEBI" id="CHEBI:83421"/>
        <dbReference type="ChEBI" id="CHEBI:456216"/>
        <dbReference type="EC" id="2.7.11.1"/>
    </reaction>
</comment>